<name>A0A0N9R2U4_9VIRU</name>
<gene>
    <name evidence="1" type="ORF">ceV_032</name>
</gene>
<dbReference type="KEGG" id="vg:26048899"/>
<dbReference type="EMBL" id="KT820662">
    <property type="protein sequence ID" value="ALH22938.1"/>
    <property type="molecule type" value="Genomic_DNA"/>
</dbReference>
<reference evidence="1 2" key="1">
    <citation type="journal article" date="2015" name="Genome Announc.">
        <title>The 474-Kilobase-Pair Complete Genome Sequence of CeV-01B, a Virus Infecting Haptolina (Chrysochromulina) ericina (Prymnesiophyceae).</title>
        <authorList>
            <person name="Gallot-Lavallee L."/>
            <person name="Pagarete A."/>
            <person name="Legendre M."/>
            <person name="Santini S."/>
            <person name="Sandaa R.A."/>
            <person name="Himmelbauer H."/>
            <person name="Ogata H."/>
            <person name="Bratbak G."/>
            <person name="Claverie J.M."/>
        </authorList>
    </citation>
    <scope>NUCLEOTIDE SEQUENCE [LARGE SCALE GENOMIC DNA]</scope>
    <source>
        <strain evidence="1">CeV-01B</strain>
    </source>
</reference>
<keyword evidence="2" id="KW-1185">Reference proteome</keyword>
<dbReference type="Proteomes" id="UP000203826">
    <property type="component" value="Segment"/>
</dbReference>
<evidence type="ECO:0000313" key="1">
    <source>
        <dbReference type="EMBL" id="ALH22938.1"/>
    </source>
</evidence>
<organism evidence="1 2">
    <name type="scientific">Chrysochromulina ericina virus CeV-01B</name>
    <dbReference type="NCBI Taxonomy" id="3070830"/>
    <lineage>
        <taxon>Viruses</taxon>
        <taxon>Varidnaviria</taxon>
        <taxon>Bamfordvirae</taxon>
        <taxon>Nucleocytoviricota</taxon>
        <taxon>Megaviricetes</taxon>
        <taxon>Imitervirales</taxon>
        <taxon>Mesomimiviridae</taxon>
        <taxon>Tethysvirus</taxon>
        <taxon>Tethysvirus raunefjordenense</taxon>
    </lineage>
</organism>
<proteinExistence type="predicted"/>
<accession>A0A0N9R2U4</accession>
<protein>
    <submittedName>
        <fullName evidence="1">Uncharacterized protein</fullName>
    </submittedName>
</protein>
<sequence>MSKIELLYNLIKTAICKYIFKPLKCTKEDIILLSIELNLLIESDNLDYDNWHNLFRPLNI</sequence>
<evidence type="ECO:0000313" key="2">
    <source>
        <dbReference type="Proteomes" id="UP000203826"/>
    </source>
</evidence>